<proteinExistence type="predicted"/>
<dbReference type="InterPro" id="IPR001387">
    <property type="entry name" value="Cro/C1-type_HTH"/>
</dbReference>
<dbReference type="PANTHER" id="PTHR46558:SF4">
    <property type="entry name" value="DNA-BIDING PHAGE PROTEIN"/>
    <property type="match status" value="1"/>
</dbReference>
<name>A0ABS2NGR5_9BACI</name>
<dbReference type="PANTHER" id="PTHR46558">
    <property type="entry name" value="TRACRIPTIONAL REGULATORY PROTEIN-RELATED-RELATED"/>
    <property type="match status" value="1"/>
</dbReference>
<comment type="caution">
    <text evidence="3">The sequence shown here is derived from an EMBL/GenBank/DDBJ whole genome shotgun (WGS) entry which is preliminary data.</text>
</comment>
<dbReference type="EMBL" id="JAFBDZ010000003">
    <property type="protein sequence ID" value="MBM7587055.1"/>
    <property type="molecule type" value="Genomic_DNA"/>
</dbReference>
<feature type="domain" description="HTH cro/C1-type" evidence="2">
    <location>
        <begin position="24"/>
        <end position="78"/>
    </location>
</feature>
<keyword evidence="1" id="KW-0238">DNA-binding</keyword>
<organism evidence="3 4">
    <name type="scientific">Rossellomorea pakistanensis</name>
    <dbReference type="NCBI Taxonomy" id="992288"/>
    <lineage>
        <taxon>Bacteria</taxon>
        <taxon>Bacillati</taxon>
        <taxon>Bacillota</taxon>
        <taxon>Bacilli</taxon>
        <taxon>Bacillales</taxon>
        <taxon>Bacillaceae</taxon>
        <taxon>Rossellomorea</taxon>
    </lineage>
</organism>
<evidence type="ECO:0000313" key="4">
    <source>
        <dbReference type="Proteomes" id="UP001646157"/>
    </source>
</evidence>
<dbReference type="SMART" id="SM00530">
    <property type="entry name" value="HTH_XRE"/>
    <property type="match status" value="1"/>
</dbReference>
<evidence type="ECO:0000256" key="1">
    <source>
        <dbReference type="ARBA" id="ARBA00023125"/>
    </source>
</evidence>
<dbReference type="CDD" id="cd00093">
    <property type="entry name" value="HTH_XRE"/>
    <property type="match status" value="1"/>
</dbReference>
<evidence type="ECO:0000313" key="3">
    <source>
        <dbReference type="EMBL" id="MBM7587055.1"/>
    </source>
</evidence>
<dbReference type="InterPro" id="IPR010982">
    <property type="entry name" value="Lambda_DNA-bd_dom_sf"/>
</dbReference>
<dbReference type="PROSITE" id="PS50943">
    <property type="entry name" value="HTH_CROC1"/>
    <property type="match status" value="1"/>
</dbReference>
<gene>
    <name evidence="3" type="ORF">JOC86_003607</name>
</gene>
<dbReference type="Proteomes" id="UP001646157">
    <property type="component" value="Unassembled WGS sequence"/>
</dbReference>
<keyword evidence="4" id="KW-1185">Reference proteome</keyword>
<dbReference type="Gene3D" id="1.10.260.40">
    <property type="entry name" value="lambda repressor-like DNA-binding domains"/>
    <property type="match status" value="1"/>
</dbReference>
<evidence type="ECO:0000259" key="2">
    <source>
        <dbReference type="PROSITE" id="PS50943"/>
    </source>
</evidence>
<dbReference type="Pfam" id="PF01381">
    <property type="entry name" value="HTH_3"/>
    <property type="match status" value="1"/>
</dbReference>
<accession>A0ABS2NGR5</accession>
<sequence>MVVQVVKIMMSNSFDIGDVMKNKIKTIRKKLGITQEKLAKECGVVRQTINCIENDKYDPTLELAFKLSKILKVKVDELFIYE</sequence>
<reference evidence="3 4" key="1">
    <citation type="submission" date="2021-01" db="EMBL/GenBank/DDBJ databases">
        <title>Genomic Encyclopedia of Type Strains, Phase IV (KMG-IV): sequencing the most valuable type-strain genomes for metagenomic binning, comparative biology and taxonomic classification.</title>
        <authorList>
            <person name="Goeker M."/>
        </authorList>
    </citation>
    <scope>NUCLEOTIDE SEQUENCE [LARGE SCALE GENOMIC DNA]</scope>
    <source>
        <strain evidence="3 4">DSM 24834</strain>
    </source>
</reference>
<dbReference type="SUPFAM" id="SSF47413">
    <property type="entry name" value="lambda repressor-like DNA-binding domains"/>
    <property type="match status" value="1"/>
</dbReference>
<protein>
    <submittedName>
        <fullName evidence="3">Transcriptional regulator</fullName>
    </submittedName>
</protein>